<keyword evidence="11" id="KW-0902">Two-component regulatory system</keyword>
<feature type="transmembrane region" description="Helical" evidence="13">
    <location>
        <begin position="36"/>
        <end position="55"/>
    </location>
</feature>
<comment type="caution">
    <text evidence="15">The sequence shown here is derived from an EMBL/GenBank/DDBJ whole genome shotgun (WGS) entry which is preliminary data.</text>
</comment>
<dbReference type="InterPro" id="IPR003594">
    <property type="entry name" value="HATPase_dom"/>
</dbReference>
<dbReference type="GO" id="GO:0016301">
    <property type="term" value="F:kinase activity"/>
    <property type="evidence" value="ECO:0007669"/>
    <property type="project" value="UniProtKB-KW"/>
</dbReference>
<dbReference type="SUPFAM" id="SSF55874">
    <property type="entry name" value="ATPase domain of HSP90 chaperone/DNA topoisomerase II/histidine kinase"/>
    <property type="match status" value="1"/>
</dbReference>
<evidence type="ECO:0000256" key="10">
    <source>
        <dbReference type="ARBA" id="ARBA00022989"/>
    </source>
</evidence>
<organism evidence="15 16">
    <name type="scientific">Solibacillus kalamii</name>
    <dbReference type="NCBI Taxonomy" id="1748298"/>
    <lineage>
        <taxon>Bacteria</taxon>
        <taxon>Bacillati</taxon>
        <taxon>Bacillota</taxon>
        <taxon>Bacilli</taxon>
        <taxon>Bacillales</taxon>
        <taxon>Caryophanaceae</taxon>
        <taxon>Solibacillus</taxon>
    </lineage>
</organism>
<dbReference type="InterPro" id="IPR004358">
    <property type="entry name" value="Sig_transdc_His_kin-like_C"/>
</dbReference>
<evidence type="ECO:0000256" key="8">
    <source>
        <dbReference type="ARBA" id="ARBA00022777"/>
    </source>
</evidence>
<evidence type="ECO:0000256" key="13">
    <source>
        <dbReference type="SAM" id="Phobius"/>
    </source>
</evidence>
<keyword evidence="8 15" id="KW-0418">Kinase</keyword>
<dbReference type="InterPro" id="IPR036890">
    <property type="entry name" value="HATPase_C_sf"/>
</dbReference>
<keyword evidence="5" id="KW-0808">Transferase</keyword>
<dbReference type="PRINTS" id="PR00344">
    <property type="entry name" value="BCTRLSENSOR"/>
</dbReference>
<protein>
    <recommendedName>
        <fullName evidence="3">histidine kinase</fullName>
        <ecNumber evidence="3">2.7.13.3</ecNumber>
    </recommendedName>
</protein>
<name>A0ABX3ZF41_9BACL</name>
<comment type="catalytic activity">
    <reaction evidence="1">
        <text>ATP + protein L-histidine = ADP + protein N-phospho-L-histidine.</text>
        <dbReference type="EC" id="2.7.13.3"/>
    </reaction>
</comment>
<keyword evidence="6 13" id="KW-0812">Transmembrane</keyword>
<dbReference type="InterPro" id="IPR036097">
    <property type="entry name" value="HisK_dim/P_sf"/>
</dbReference>
<accession>A0ABX3ZF41</accession>
<evidence type="ECO:0000259" key="14">
    <source>
        <dbReference type="PROSITE" id="PS50109"/>
    </source>
</evidence>
<dbReference type="Pfam" id="PF02518">
    <property type="entry name" value="HATPase_c"/>
    <property type="match status" value="1"/>
</dbReference>
<keyword evidence="9" id="KW-0067">ATP-binding</keyword>
<gene>
    <name evidence="15" type="ORF">CBM15_13020</name>
</gene>
<dbReference type="PROSITE" id="PS50109">
    <property type="entry name" value="HIS_KIN"/>
    <property type="match status" value="1"/>
</dbReference>
<evidence type="ECO:0000256" key="7">
    <source>
        <dbReference type="ARBA" id="ARBA00022741"/>
    </source>
</evidence>
<dbReference type="Proteomes" id="UP000196594">
    <property type="component" value="Unassembled WGS sequence"/>
</dbReference>
<dbReference type="PANTHER" id="PTHR45453:SF2">
    <property type="entry name" value="HISTIDINE KINASE"/>
    <property type="match status" value="1"/>
</dbReference>
<dbReference type="InterPro" id="IPR005467">
    <property type="entry name" value="His_kinase_dom"/>
</dbReference>
<keyword evidence="7" id="KW-0547">Nucleotide-binding</keyword>
<keyword evidence="4" id="KW-1003">Cell membrane</keyword>
<reference evidence="15 16" key="1">
    <citation type="journal article" date="2017" name="Int. J. Syst. Evol. Microbiol.">
        <title>Solibacillus kalamii sp. nov., isolated from a high-efficiency particulate arrestance filter system used in the International Space Station.</title>
        <authorList>
            <person name="Checinska Sielaff A."/>
            <person name="Kumar R.M."/>
            <person name="Pal D."/>
            <person name="Mayilraj S."/>
            <person name="Venkateswaran K."/>
        </authorList>
    </citation>
    <scope>NUCLEOTIDE SEQUENCE [LARGE SCALE GENOMIC DNA]</scope>
    <source>
        <strain evidence="15 16">ISSFR-015</strain>
    </source>
</reference>
<comment type="subcellular location">
    <subcellularLocation>
        <location evidence="2">Cell membrane</location>
        <topology evidence="2">Multi-pass membrane protein</topology>
    </subcellularLocation>
</comment>
<dbReference type="SUPFAM" id="SSF47384">
    <property type="entry name" value="Homodimeric domain of signal transducing histidine kinase"/>
    <property type="match status" value="1"/>
</dbReference>
<dbReference type="SMART" id="SM00387">
    <property type="entry name" value="HATPase_c"/>
    <property type="match status" value="1"/>
</dbReference>
<proteinExistence type="predicted"/>
<evidence type="ECO:0000256" key="4">
    <source>
        <dbReference type="ARBA" id="ARBA00022475"/>
    </source>
</evidence>
<feature type="domain" description="Histidine kinase" evidence="14">
    <location>
        <begin position="109"/>
        <end position="315"/>
    </location>
</feature>
<evidence type="ECO:0000256" key="9">
    <source>
        <dbReference type="ARBA" id="ARBA00022840"/>
    </source>
</evidence>
<sequence>MIRLFIRQYISMMLFVIILQLLLNLILFLDKGFHDVSLLYLNIIWFTLVAGYFSLRYVKDRKLMKPYVKFKGNYFDLIHEDYKEQLANKNAKVQEQKQIVLERQDELLAWVHEMKSPLTAMQLLLEKVEKSEVKERIENEWLRLYLLLDQQLHATRLMTIELDNRIEKVHVKDVLIQEIKALRTWCFEKKIAFDLEVDDLTVHSDTKWLGFIVRQILSNAVKYSDVGGEVRITAHMTNEQAVLIIQDEGIGIKSEDLPRVFRKSYTGTIGRETSAATGMGLYLAKQAAESLHILLAIESTEGIGTTVKITFPKMNDYQKTLGM</sequence>
<dbReference type="EC" id="2.7.13.3" evidence="3"/>
<dbReference type="Gene3D" id="3.30.565.10">
    <property type="entry name" value="Histidine kinase-like ATPase, C-terminal domain"/>
    <property type="match status" value="1"/>
</dbReference>
<evidence type="ECO:0000256" key="1">
    <source>
        <dbReference type="ARBA" id="ARBA00000085"/>
    </source>
</evidence>
<dbReference type="EMBL" id="NHNT01000009">
    <property type="protein sequence ID" value="OUZ38323.1"/>
    <property type="molecule type" value="Genomic_DNA"/>
</dbReference>
<evidence type="ECO:0000256" key="11">
    <source>
        <dbReference type="ARBA" id="ARBA00023012"/>
    </source>
</evidence>
<keyword evidence="16" id="KW-1185">Reference proteome</keyword>
<evidence type="ECO:0000313" key="16">
    <source>
        <dbReference type="Proteomes" id="UP000196594"/>
    </source>
</evidence>
<evidence type="ECO:0000256" key="5">
    <source>
        <dbReference type="ARBA" id="ARBA00022679"/>
    </source>
</evidence>
<evidence type="ECO:0000256" key="3">
    <source>
        <dbReference type="ARBA" id="ARBA00012438"/>
    </source>
</evidence>
<feature type="transmembrane region" description="Helical" evidence="13">
    <location>
        <begin position="12"/>
        <end position="30"/>
    </location>
</feature>
<dbReference type="InterPro" id="IPR050351">
    <property type="entry name" value="BphY/WalK/GraS-like"/>
</dbReference>
<evidence type="ECO:0000313" key="15">
    <source>
        <dbReference type="EMBL" id="OUZ38323.1"/>
    </source>
</evidence>
<keyword evidence="10 13" id="KW-1133">Transmembrane helix</keyword>
<dbReference type="RefSeq" id="WP_087617858.1">
    <property type="nucleotide sequence ID" value="NZ_JAFBEY010000007.1"/>
</dbReference>
<dbReference type="PANTHER" id="PTHR45453">
    <property type="entry name" value="PHOSPHATE REGULON SENSOR PROTEIN PHOR"/>
    <property type="match status" value="1"/>
</dbReference>
<evidence type="ECO:0000256" key="6">
    <source>
        <dbReference type="ARBA" id="ARBA00022692"/>
    </source>
</evidence>
<keyword evidence="12 13" id="KW-0472">Membrane</keyword>
<evidence type="ECO:0000256" key="2">
    <source>
        <dbReference type="ARBA" id="ARBA00004651"/>
    </source>
</evidence>
<evidence type="ECO:0000256" key="12">
    <source>
        <dbReference type="ARBA" id="ARBA00023136"/>
    </source>
</evidence>